<dbReference type="PRINTS" id="PR00409">
    <property type="entry name" value="PHDIOXRDTASE"/>
</dbReference>
<dbReference type="PROSITE" id="PS00197">
    <property type="entry name" value="2FE2S_FER_1"/>
    <property type="match status" value="1"/>
</dbReference>
<dbReference type="GO" id="GO:0051537">
    <property type="term" value="F:2 iron, 2 sulfur cluster binding"/>
    <property type="evidence" value="ECO:0007669"/>
    <property type="project" value="UniProtKB-KW"/>
</dbReference>
<feature type="domain" description="FAD-binding FR-type" evidence="5">
    <location>
        <begin position="230"/>
        <end position="332"/>
    </location>
</feature>
<dbReference type="OrthoDB" id="5390at2759"/>
<keyword evidence="1" id="KW-0479">Metal-binding</keyword>
<evidence type="ECO:0000259" key="5">
    <source>
        <dbReference type="PROSITE" id="PS51384"/>
    </source>
</evidence>
<protein>
    <submittedName>
        <fullName evidence="6">MOSC domain protein</fullName>
    </submittedName>
</protein>
<dbReference type="InterPro" id="IPR006058">
    <property type="entry name" value="2Fe2S_fd_BS"/>
</dbReference>
<dbReference type="InterPro" id="IPR005163">
    <property type="entry name" value="Tri_helical_YiiM-like"/>
</dbReference>
<evidence type="ECO:0000256" key="1">
    <source>
        <dbReference type="ARBA" id="ARBA00022714"/>
    </source>
</evidence>
<dbReference type="Pfam" id="PF03473">
    <property type="entry name" value="MOSC"/>
    <property type="match status" value="1"/>
</dbReference>
<dbReference type="Proteomes" id="UP000266188">
    <property type="component" value="Unassembled WGS sequence"/>
</dbReference>
<organism evidence="6 7">
    <name type="scientific">Aspergillus sclerotialis</name>
    <dbReference type="NCBI Taxonomy" id="2070753"/>
    <lineage>
        <taxon>Eukaryota</taxon>
        <taxon>Fungi</taxon>
        <taxon>Dikarya</taxon>
        <taxon>Ascomycota</taxon>
        <taxon>Pezizomycotina</taxon>
        <taxon>Eurotiomycetes</taxon>
        <taxon>Eurotiomycetidae</taxon>
        <taxon>Eurotiales</taxon>
        <taxon>Aspergillaceae</taxon>
        <taxon>Aspergillus</taxon>
        <taxon>Aspergillus subgen. Polypaecilum</taxon>
    </lineage>
</organism>
<evidence type="ECO:0000256" key="2">
    <source>
        <dbReference type="ARBA" id="ARBA00023014"/>
    </source>
</evidence>
<dbReference type="GO" id="GO:0030170">
    <property type="term" value="F:pyridoxal phosphate binding"/>
    <property type="evidence" value="ECO:0007669"/>
    <property type="project" value="InterPro"/>
</dbReference>
<dbReference type="SUPFAM" id="SSF52343">
    <property type="entry name" value="Ferredoxin reductase-like, C-terminal NADP-linked domain"/>
    <property type="match status" value="1"/>
</dbReference>
<dbReference type="Gene3D" id="3.10.20.30">
    <property type="match status" value="1"/>
</dbReference>
<dbReference type="InterPro" id="IPR005302">
    <property type="entry name" value="MoCF_Sase_C"/>
</dbReference>
<dbReference type="Gene3D" id="3.40.50.80">
    <property type="entry name" value="Nucleotide-binding domain of ferredoxin-NADP reductase (FNR) module"/>
    <property type="match status" value="1"/>
</dbReference>
<dbReference type="AlphaFoldDB" id="A0A3A2ZQ03"/>
<proteinExistence type="predicted"/>
<name>A0A3A2ZQ03_9EURO</name>
<dbReference type="InterPro" id="IPR052353">
    <property type="entry name" value="Benzoxazolinone_Detox_Enz"/>
</dbReference>
<dbReference type="InterPro" id="IPR036010">
    <property type="entry name" value="2Fe-2S_ferredoxin-like_sf"/>
</dbReference>
<dbReference type="InterPro" id="IPR039261">
    <property type="entry name" value="FNR_nucleotide-bd"/>
</dbReference>
<dbReference type="GO" id="GO:0030151">
    <property type="term" value="F:molybdenum ion binding"/>
    <property type="evidence" value="ECO:0007669"/>
    <property type="project" value="InterPro"/>
</dbReference>
<dbReference type="InterPro" id="IPR012675">
    <property type="entry name" value="Beta-grasp_dom_sf"/>
</dbReference>
<dbReference type="STRING" id="2070753.A0A3A2ZQ03"/>
<dbReference type="SUPFAM" id="SSF63380">
    <property type="entry name" value="Riboflavin synthase domain-like"/>
    <property type="match status" value="1"/>
</dbReference>
<dbReference type="PANTHER" id="PTHR30212:SF2">
    <property type="entry name" value="PROTEIN YIIM"/>
    <property type="match status" value="1"/>
</dbReference>
<dbReference type="Gene3D" id="2.40.33.20">
    <property type="entry name" value="PK beta-barrel domain-like"/>
    <property type="match status" value="1"/>
</dbReference>
<dbReference type="InterPro" id="IPR017927">
    <property type="entry name" value="FAD-bd_FR_type"/>
</dbReference>
<keyword evidence="7" id="KW-1185">Reference proteome</keyword>
<reference evidence="7" key="1">
    <citation type="submission" date="2017-02" db="EMBL/GenBank/DDBJ databases">
        <authorList>
            <person name="Tafer H."/>
            <person name="Lopandic K."/>
        </authorList>
    </citation>
    <scope>NUCLEOTIDE SEQUENCE [LARGE SCALE GENOMIC DNA]</scope>
    <source>
        <strain evidence="7">CBS 366.77</strain>
    </source>
</reference>
<evidence type="ECO:0000313" key="7">
    <source>
        <dbReference type="Proteomes" id="UP000266188"/>
    </source>
</evidence>
<gene>
    <name evidence="6" type="ORF">PHISCL_03301</name>
</gene>
<dbReference type="InterPro" id="IPR011037">
    <property type="entry name" value="Pyrv_Knase-like_insert_dom_sf"/>
</dbReference>
<keyword evidence="2" id="KW-0411">Iron-sulfur</keyword>
<keyword evidence="1" id="KW-0408">Iron</keyword>
<dbReference type="InterPro" id="IPR001041">
    <property type="entry name" value="2Fe-2S_ferredoxin-type"/>
</dbReference>
<dbReference type="PROSITE" id="PS51085">
    <property type="entry name" value="2FE2S_FER_2"/>
    <property type="match status" value="1"/>
</dbReference>
<dbReference type="GO" id="GO:0016491">
    <property type="term" value="F:oxidoreductase activity"/>
    <property type="evidence" value="ECO:0007669"/>
    <property type="project" value="InterPro"/>
</dbReference>
<dbReference type="PANTHER" id="PTHR30212">
    <property type="entry name" value="PROTEIN YIIM"/>
    <property type="match status" value="1"/>
</dbReference>
<sequence length="537" mass="59769">MSPTFDVSELEKPWQTDRVMQVRTGKAKPVFGRPIESAIFKTIREGPVPVSKLGCEGDEHVYEFHGGVDKALHQYCTRHYKVWKNELPDSSHLFRVGGFGENIVARNANERNTCIGDIVRIGSKVIAQVSLPRQPCYKLNHRFQEQNMSRYTQERFRTGWFYRVLQEGSIQAGDEIVLLERPNPDWTIARVQHYLYIEKDNFEVMKQVVEIKGLGNESRNIFINRLNKNGHLAEYRLVQKTRETSNVVSLVLQAVEPRESPEGVQPGTHIRLKLGGKLIRAYSVVSGNQNRFMLGVSLDRETSRGGSLYIHDTLRDGDVITVSKFADTFPLSKEADRHVLIAGGIGITGLLASAKNLQERGQAYHLHYAVRDPEEVAFESYLEQLKPNVTVYSKKLGNPLDVSKVMQQADTNTHIYCCAGERLRAAVSEVAKELGLPEASVHFESFQVDSTGDPFVAELAESGKDVEVPGGESLLDTLRAAGFDIPSTCEAGNCGTCRVGVRSGKIDHRGTGLVGNEKDTAMLSCVSRGIGRIVLDL</sequence>
<comment type="caution">
    <text evidence="6">The sequence shown here is derived from an EMBL/GenBank/DDBJ whole genome shotgun (WGS) entry which is preliminary data.</text>
</comment>
<dbReference type="CDD" id="cd00207">
    <property type="entry name" value="fer2"/>
    <property type="match status" value="1"/>
</dbReference>
<evidence type="ECO:0000259" key="4">
    <source>
        <dbReference type="PROSITE" id="PS51340"/>
    </source>
</evidence>
<evidence type="ECO:0000259" key="3">
    <source>
        <dbReference type="PROSITE" id="PS51085"/>
    </source>
</evidence>
<dbReference type="Pfam" id="PF00111">
    <property type="entry name" value="Fer2"/>
    <property type="match status" value="1"/>
</dbReference>
<dbReference type="EMBL" id="MVGC01000084">
    <property type="protein sequence ID" value="RJE24353.1"/>
    <property type="molecule type" value="Genomic_DNA"/>
</dbReference>
<dbReference type="Pfam" id="PF03475">
    <property type="entry name" value="YiiM_3-alpha"/>
    <property type="match status" value="1"/>
</dbReference>
<keyword evidence="1" id="KW-0001">2Fe-2S</keyword>
<dbReference type="PROSITE" id="PS51384">
    <property type="entry name" value="FAD_FR"/>
    <property type="match status" value="1"/>
</dbReference>
<feature type="domain" description="MOSC" evidence="4">
    <location>
        <begin position="42"/>
        <end position="179"/>
    </location>
</feature>
<dbReference type="SUPFAM" id="SSF50800">
    <property type="entry name" value="PK beta-barrel domain-like"/>
    <property type="match status" value="1"/>
</dbReference>
<feature type="domain" description="2Fe-2S ferredoxin-type" evidence="3">
    <location>
        <begin position="454"/>
        <end position="537"/>
    </location>
</feature>
<dbReference type="InterPro" id="IPR017938">
    <property type="entry name" value="Riboflavin_synthase-like_b-brl"/>
</dbReference>
<accession>A0A3A2ZQ03</accession>
<evidence type="ECO:0000313" key="6">
    <source>
        <dbReference type="EMBL" id="RJE24353.1"/>
    </source>
</evidence>
<dbReference type="SUPFAM" id="SSF54292">
    <property type="entry name" value="2Fe-2S ferredoxin-like"/>
    <property type="match status" value="1"/>
</dbReference>
<dbReference type="PROSITE" id="PS51340">
    <property type="entry name" value="MOSC"/>
    <property type="match status" value="1"/>
</dbReference>
<dbReference type="CDD" id="cd06185">
    <property type="entry name" value="PDR_like"/>
    <property type="match status" value="1"/>
</dbReference>